<feature type="compositionally biased region" description="Basic and acidic residues" evidence="5">
    <location>
        <begin position="563"/>
        <end position="577"/>
    </location>
</feature>
<evidence type="ECO:0000313" key="8">
    <source>
        <dbReference type="Proteomes" id="UP001295794"/>
    </source>
</evidence>
<keyword evidence="8" id="KW-1185">Reference proteome</keyword>
<keyword evidence="4" id="KW-0539">Nucleus</keyword>
<comment type="subcellular location">
    <subcellularLocation>
        <location evidence="1">Nucleus</location>
    </subcellularLocation>
</comment>
<organism evidence="7 8">
    <name type="scientific">Mycena citricolor</name>
    <dbReference type="NCBI Taxonomy" id="2018698"/>
    <lineage>
        <taxon>Eukaryota</taxon>
        <taxon>Fungi</taxon>
        <taxon>Dikarya</taxon>
        <taxon>Basidiomycota</taxon>
        <taxon>Agaricomycotina</taxon>
        <taxon>Agaricomycetes</taxon>
        <taxon>Agaricomycetidae</taxon>
        <taxon>Agaricales</taxon>
        <taxon>Marasmiineae</taxon>
        <taxon>Mycenaceae</taxon>
        <taxon>Mycena</taxon>
    </lineage>
</organism>
<protein>
    <recommendedName>
        <fullName evidence="6">Xylanolytic transcriptional activator regulatory domain-containing protein</fullName>
    </recommendedName>
</protein>
<dbReference type="SMART" id="SM00906">
    <property type="entry name" value="Fungal_trans"/>
    <property type="match status" value="1"/>
</dbReference>
<dbReference type="GO" id="GO:0003700">
    <property type="term" value="F:DNA-binding transcription factor activity"/>
    <property type="evidence" value="ECO:0007669"/>
    <property type="project" value="InterPro"/>
</dbReference>
<dbReference type="GO" id="GO:0006351">
    <property type="term" value="P:DNA-templated transcription"/>
    <property type="evidence" value="ECO:0007669"/>
    <property type="project" value="InterPro"/>
</dbReference>
<dbReference type="EMBL" id="CAVNYO010000478">
    <property type="protein sequence ID" value="CAK5284259.1"/>
    <property type="molecule type" value="Genomic_DNA"/>
</dbReference>
<accession>A0AAD2K804</accession>
<dbReference type="PANTHER" id="PTHR46910">
    <property type="entry name" value="TRANSCRIPTION FACTOR PDR1"/>
    <property type="match status" value="1"/>
</dbReference>
<comment type="caution">
    <text evidence="7">The sequence shown here is derived from an EMBL/GenBank/DDBJ whole genome shotgun (WGS) entry which is preliminary data.</text>
</comment>
<evidence type="ECO:0000259" key="6">
    <source>
        <dbReference type="SMART" id="SM00906"/>
    </source>
</evidence>
<gene>
    <name evidence="7" type="ORF">MYCIT1_LOCUS37373</name>
</gene>
<name>A0AAD2K804_9AGAR</name>
<feature type="region of interest" description="Disordered" evidence="5">
    <location>
        <begin position="551"/>
        <end position="580"/>
    </location>
</feature>
<dbReference type="Pfam" id="PF04082">
    <property type="entry name" value="Fungal_trans"/>
    <property type="match status" value="1"/>
</dbReference>
<dbReference type="InterPro" id="IPR007219">
    <property type="entry name" value="XnlR_reg_dom"/>
</dbReference>
<evidence type="ECO:0000256" key="4">
    <source>
        <dbReference type="ARBA" id="ARBA00023242"/>
    </source>
</evidence>
<dbReference type="Proteomes" id="UP001295794">
    <property type="component" value="Unassembled WGS sequence"/>
</dbReference>
<dbReference type="PANTHER" id="PTHR46910:SF3">
    <property type="entry name" value="HALOTOLERANCE PROTEIN 9-RELATED"/>
    <property type="match status" value="1"/>
</dbReference>
<dbReference type="GO" id="GO:0008270">
    <property type="term" value="F:zinc ion binding"/>
    <property type="evidence" value="ECO:0007669"/>
    <property type="project" value="InterPro"/>
</dbReference>
<sequence length="650" mass="73304">MKRGPKDKLVEELRKEVASLEARLRSLSICSLCSRALGSIHTPESLASPISYTLHQVDSDSDSSKEPHVEKDFTGAELVERMSQFSISAALKNKFYGSASTFALANSAMAAKEKITGQPIQQKMRRSEFWEPYPWEQILYSEKPQYIFPEKDLLYSLIQRYFEAVHPTFPLIHRPSFELCVAEGMHFANPQFGSLLLALLGVASRHLDDPRVLLPEGSGHSAGWKFVSQVRIGQRMWDPSIFDAQFFALMCVYALGTSTPQTCWLYLGMSIRYLQHLGEHRRKRSEKPTEETEICNRTFWAVLCLDRTIGAFIGRPLGLHPEEYDADLPLEVDDEYWQHDFAQPPNAPASITFFIHYIQLCEILGDALRRLYASRKCKLMMGWKSAKWDEEVAVSLDSRMNQWLDGLPSHLRWRADQYVGEATAFDQCSVLYTAYNFVQIMIHRPFIQKDNSLASPSLAICVGAARCIIQAIAIWVPRRQLILPHHLLNPLIVAALVLCKNIFGAMKRSGSPIAKDFELVETAQAILKSAEARWQSAGRLWEILETLKPGSRRSSAAGNGEIEPVHSSETIRRESHRSAPPVVPTLQQLEDGILMDEIRMNEATLDDNFMAMWLSADSMCVLGLPWFSLTSSRLPGTLINGTALSGTARL</sequence>
<evidence type="ECO:0000313" key="7">
    <source>
        <dbReference type="EMBL" id="CAK5284259.1"/>
    </source>
</evidence>
<evidence type="ECO:0000256" key="5">
    <source>
        <dbReference type="SAM" id="MobiDB-lite"/>
    </source>
</evidence>
<dbReference type="InterPro" id="IPR050987">
    <property type="entry name" value="AtrR-like"/>
</dbReference>
<dbReference type="GO" id="GO:0003677">
    <property type="term" value="F:DNA binding"/>
    <property type="evidence" value="ECO:0007669"/>
    <property type="project" value="UniProtKB-KW"/>
</dbReference>
<dbReference type="AlphaFoldDB" id="A0AAD2K804"/>
<keyword evidence="3" id="KW-0238">DNA-binding</keyword>
<evidence type="ECO:0000256" key="3">
    <source>
        <dbReference type="ARBA" id="ARBA00023125"/>
    </source>
</evidence>
<evidence type="ECO:0000256" key="2">
    <source>
        <dbReference type="ARBA" id="ARBA00022723"/>
    </source>
</evidence>
<reference evidence="7" key="1">
    <citation type="submission" date="2023-11" db="EMBL/GenBank/DDBJ databases">
        <authorList>
            <person name="De Vega J J."/>
            <person name="De Vega J J."/>
        </authorList>
    </citation>
    <scope>NUCLEOTIDE SEQUENCE</scope>
</reference>
<dbReference type="GO" id="GO:0005634">
    <property type="term" value="C:nucleus"/>
    <property type="evidence" value="ECO:0007669"/>
    <property type="project" value="UniProtKB-SubCell"/>
</dbReference>
<keyword evidence="2" id="KW-0479">Metal-binding</keyword>
<dbReference type="CDD" id="cd12148">
    <property type="entry name" value="fungal_TF_MHR"/>
    <property type="match status" value="1"/>
</dbReference>
<proteinExistence type="predicted"/>
<feature type="domain" description="Xylanolytic transcriptional activator regulatory" evidence="6">
    <location>
        <begin position="263"/>
        <end position="335"/>
    </location>
</feature>
<evidence type="ECO:0000256" key="1">
    <source>
        <dbReference type="ARBA" id="ARBA00004123"/>
    </source>
</evidence>